<dbReference type="AlphaFoldDB" id="A0AAV7QJU1"/>
<name>A0AAV7QJU1_PLEWA</name>
<evidence type="ECO:0000313" key="3">
    <source>
        <dbReference type="Proteomes" id="UP001066276"/>
    </source>
</evidence>
<feature type="region of interest" description="Disordered" evidence="1">
    <location>
        <begin position="80"/>
        <end position="151"/>
    </location>
</feature>
<dbReference type="EMBL" id="JANPWB010000010">
    <property type="protein sequence ID" value="KAJ1140776.1"/>
    <property type="molecule type" value="Genomic_DNA"/>
</dbReference>
<dbReference type="Proteomes" id="UP001066276">
    <property type="component" value="Chromosome 6"/>
</dbReference>
<keyword evidence="3" id="KW-1185">Reference proteome</keyword>
<comment type="caution">
    <text evidence="2">The sequence shown here is derived from an EMBL/GenBank/DDBJ whole genome shotgun (WGS) entry which is preliminary data.</text>
</comment>
<organism evidence="2 3">
    <name type="scientific">Pleurodeles waltl</name>
    <name type="common">Iberian ribbed newt</name>
    <dbReference type="NCBI Taxonomy" id="8319"/>
    <lineage>
        <taxon>Eukaryota</taxon>
        <taxon>Metazoa</taxon>
        <taxon>Chordata</taxon>
        <taxon>Craniata</taxon>
        <taxon>Vertebrata</taxon>
        <taxon>Euteleostomi</taxon>
        <taxon>Amphibia</taxon>
        <taxon>Batrachia</taxon>
        <taxon>Caudata</taxon>
        <taxon>Salamandroidea</taxon>
        <taxon>Salamandridae</taxon>
        <taxon>Pleurodelinae</taxon>
        <taxon>Pleurodeles</taxon>
    </lineage>
</organism>
<gene>
    <name evidence="2" type="ORF">NDU88_007114</name>
</gene>
<evidence type="ECO:0000313" key="2">
    <source>
        <dbReference type="EMBL" id="KAJ1140776.1"/>
    </source>
</evidence>
<sequence length="190" mass="20576">MQPSFIVETAGLVFTIAAGLPQRDLQMEAVNSREVKRSDRGRKRNCSVNHNGGIEARVRSYQRIREVLYFREQGAEGALQLSGPTGISAASPRRTRPSQSRVRGRQDPRENFPTTGDRGSVSPAPGAPGEESESGEDPHPPRQTLACPGPTSAGTSLWKVLALGSRGGEALELAPGLCRLRCSDRPFPRF</sequence>
<protein>
    <submittedName>
        <fullName evidence="2">Uncharacterized protein</fullName>
    </submittedName>
</protein>
<reference evidence="2" key="1">
    <citation type="journal article" date="2022" name="bioRxiv">
        <title>Sequencing and chromosome-scale assembly of the giantPleurodeles waltlgenome.</title>
        <authorList>
            <person name="Brown T."/>
            <person name="Elewa A."/>
            <person name="Iarovenko S."/>
            <person name="Subramanian E."/>
            <person name="Araus A.J."/>
            <person name="Petzold A."/>
            <person name="Susuki M."/>
            <person name="Suzuki K.-i.T."/>
            <person name="Hayashi T."/>
            <person name="Toyoda A."/>
            <person name="Oliveira C."/>
            <person name="Osipova E."/>
            <person name="Leigh N.D."/>
            <person name="Simon A."/>
            <person name="Yun M.H."/>
        </authorList>
    </citation>
    <scope>NUCLEOTIDE SEQUENCE</scope>
    <source>
        <strain evidence="2">20211129_DDA</strain>
        <tissue evidence="2">Liver</tissue>
    </source>
</reference>
<evidence type="ECO:0000256" key="1">
    <source>
        <dbReference type="SAM" id="MobiDB-lite"/>
    </source>
</evidence>
<proteinExistence type="predicted"/>
<accession>A0AAV7QJU1</accession>